<dbReference type="InterPro" id="IPR021125">
    <property type="entry name" value="DUF2127"/>
</dbReference>
<dbReference type="RefSeq" id="WP_123236745.1">
    <property type="nucleotide sequence ID" value="NZ_RJVP01000002.1"/>
</dbReference>
<evidence type="ECO:0000256" key="1">
    <source>
        <dbReference type="SAM" id="Phobius"/>
    </source>
</evidence>
<dbReference type="AlphaFoldDB" id="A0A3N0V2A4"/>
<sequence length="162" mass="18109">MAIKPASVKSGAVSTPESTPASLRAIALLAFGRGLLILLTAIALFSHLDTDWQMALEQVMLHLHLNPAKHTPRFLLELAHDFTQPRMLMIATGGLVYVALRWAEAYGLWFGKRWAKWLGLASAAVYLPLEVIELLRQPSWLVLALLQLNLIIVVVLWRNLRP</sequence>
<evidence type="ECO:0000313" key="2">
    <source>
        <dbReference type="EMBL" id="ROH86937.1"/>
    </source>
</evidence>
<gene>
    <name evidence="2" type="ORF">ED236_04330</name>
</gene>
<keyword evidence="1" id="KW-1133">Transmembrane helix</keyword>
<organism evidence="2 3">
    <name type="scientific">Pseudomethylobacillus aquaticus</name>
    <dbReference type="NCBI Taxonomy" id="2676064"/>
    <lineage>
        <taxon>Bacteria</taxon>
        <taxon>Pseudomonadati</taxon>
        <taxon>Pseudomonadota</taxon>
        <taxon>Betaproteobacteria</taxon>
        <taxon>Nitrosomonadales</taxon>
        <taxon>Methylophilaceae</taxon>
        <taxon>Pseudomethylobacillus</taxon>
    </lineage>
</organism>
<feature type="transmembrane region" description="Helical" evidence="1">
    <location>
        <begin position="138"/>
        <end position="157"/>
    </location>
</feature>
<protein>
    <submittedName>
        <fullName evidence="2">DUF2127 domain-containing protein</fullName>
    </submittedName>
</protein>
<proteinExistence type="predicted"/>
<keyword evidence="1" id="KW-0812">Transmembrane</keyword>
<feature type="transmembrane region" description="Helical" evidence="1">
    <location>
        <begin position="114"/>
        <end position="132"/>
    </location>
</feature>
<feature type="transmembrane region" description="Helical" evidence="1">
    <location>
        <begin position="85"/>
        <end position="102"/>
    </location>
</feature>
<dbReference type="EMBL" id="RJVP01000002">
    <property type="protein sequence ID" value="ROH86937.1"/>
    <property type="molecule type" value="Genomic_DNA"/>
</dbReference>
<feature type="transmembrane region" description="Helical" evidence="1">
    <location>
        <begin position="21"/>
        <end position="45"/>
    </location>
</feature>
<dbReference type="Pfam" id="PF09900">
    <property type="entry name" value="DUF2127"/>
    <property type="match status" value="1"/>
</dbReference>
<comment type="caution">
    <text evidence="2">The sequence shown here is derived from an EMBL/GenBank/DDBJ whole genome shotgun (WGS) entry which is preliminary data.</text>
</comment>
<keyword evidence="1" id="KW-0472">Membrane</keyword>
<dbReference type="Proteomes" id="UP000275137">
    <property type="component" value="Unassembled WGS sequence"/>
</dbReference>
<reference evidence="2 3" key="1">
    <citation type="submission" date="2018-10" db="EMBL/GenBank/DDBJ databases">
        <authorList>
            <person name="Chen W.-M."/>
        </authorList>
    </citation>
    <scope>NUCLEOTIDE SEQUENCE [LARGE SCALE GENOMIC DNA]</scope>
    <source>
        <strain evidence="2 3">H-5</strain>
    </source>
</reference>
<accession>A0A3N0V2A4</accession>
<keyword evidence="3" id="KW-1185">Reference proteome</keyword>
<evidence type="ECO:0000313" key="3">
    <source>
        <dbReference type="Proteomes" id="UP000275137"/>
    </source>
</evidence>
<name>A0A3N0V2A4_9PROT</name>